<feature type="active site" evidence="5">
    <location>
        <position position="259"/>
    </location>
</feature>
<comment type="catalytic activity">
    <reaction evidence="4">
        <text>an aldehyde + NAD(+) + H2O = a carboxylate + NADH + 2 H(+)</text>
        <dbReference type="Rhea" id="RHEA:16185"/>
        <dbReference type="ChEBI" id="CHEBI:15377"/>
        <dbReference type="ChEBI" id="CHEBI:15378"/>
        <dbReference type="ChEBI" id="CHEBI:17478"/>
        <dbReference type="ChEBI" id="CHEBI:29067"/>
        <dbReference type="ChEBI" id="CHEBI:57540"/>
        <dbReference type="ChEBI" id="CHEBI:57945"/>
        <dbReference type="EC" id="1.2.1.3"/>
    </reaction>
</comment>
<protein>
    <recommendedName>
        <fullName evidence="3">aldehyde dehydrogenase (NAD(+))</fullName>
        <ecNumber evidence="3">1.2.1.3</ecNumber>
    </recommendedName>
</protein>
<dbReference type="InterPro" id="IPR015590">
    <property type="entry name" value="Aldehyde_DH_dom"/>
</dbReference>
<accession>A0ABR4PTA9</accession>
<dbReference type="InterPro" id="IPR029510">
    <property type="entry name" value="Ald_DH_CS_GLU"/>
</dbReference>
<evidence type="ECO:0000256" key="1">
    <source>
        <dbReference type="ARBA" id="ARBA00009986"/>
    </source>
</evidence>
<keyword evidence="9" id="KW-1185">Reference proteome</keyword>
<dbReference type="Pfam" id="PF00171">
    <property type="entry name" value="Aldedh"/>
    <property type="match status" value="1"/>
</dbReference>
<dbReference type="InterPro" id="IPR016161">
    <property type="entry name" value="Ald_DH/histidinol_DH"/>
</dbReference>
<dbReference type="SUPFAM" id="SSF53720">
    <property type="entry name" value="ALDH-like"/>
    <property type="match status" value="1"/>
</dbReference>
<evidence type="ECO:0000259" key="7">
    <source>
        <dbReference type="Pfam" id="PF00171"/>
    </source>
</evidence>
<evidence type="ECO:0000256" key="3">
    <source>
        <dbReference type="ARBA" id="ARBA00024226"/>
    </source>
</evidence>
<evidence type="ECO:0000313" key="9">
    <source>
        <dbReference type="Proteomes" id="UP001629113"/>
    </source>
</evidence>
<organism evidence="8 9">
    <name type="scientific">Phlyctema vagabunda</name>
    <dbReference type="NCBI Taxonomy" id="108571"/>
    <lineage>
        <taxon>Eukaryota</taxon>
        <taxon>Fungi</taxon>
        <taxon>Dikarya</taxon>
        <taxon>Ascomycota</taxon>
        <taxon>Pezizomycotina</taxon>
        <taxon>Leotiomycetes</taxon>
        <taxon>Helotiales</taxon>
        <taxon>Dermateaceae</taxon>
        <taxon>Phlyctema</taxon>
    </lineage>
</organism>
<comment type="caution">
    <text evidence="8">The sequence shown here is derived from an EMBL/GenBank/DDBJ whole genome shotgun (WGS) entry which is preliminary data.</text>
</comment>
<name>A0ABR4PTA9_9HELO</name>
<dbReference type="EMBL" id="JBFCZG010000001">
    <property type="protein sequence ID" value="KAL3426504.1"/>
    <property type="molecule type" value="Genomic_DNA"/>
</dbReference>
<proteinExistence type="inferred from homology"/>
<evidence type="ECO:0000256" key="2">
    <source>
        <dbReference type="ARBA" id="ARBA00023002"/>
    </source>
</evidence>
<dbReference type="InterPro" id="IPR016162">
    <property type="entry name" value="Ald_DH_N"/>
</dbReference>
<dbReference type="PROSITE" id="PS00687">
    <property type="entry name" value="ALDEHYDE_DEHYDR_GLU"/>
    <property type="match status" value="1"/>
</dbReference>
<evidence type="ECO:0000256" key="6">
    <source>
        <dbReference type="RuleBase" id="RU003345"/>
    </source>
</evidence>
<sequence>MSSVVFDLNRYPIPNKAFIDGAWTESKANNLHSIVSAVNDEVVCKDVQWADERDVDVAVESSIKGYQAWQAMSKRERRDALLRYAQLIKDRAEEIYWLEAVLIGKAKSFSTFEVDTGAEAFVYFAGLINSFSSDTVSYGEDHIQYTNHYPYGVCAAIVPFNGPIVCYCIKAASALAAGNSLIVKASEWNPFSTLFIVSLATEAGIPPGVINCITGDGVAGNALAAHMKIRKISFTGSLPVARQVQVAAAQSNLKSVTLELGGKSPVIVYPDANLDKATEFCCHFLMLNGQGCMLATRVYIHESIFDEMMPKIEARVQAYEDNLGSNPLDESTWSSPMFHRRQLERVLEFIEEGKKDAKLVRGGEIVEGKGCYIRPTIFTDPSPNAKVLTEEIFGPVVVVGKFKDDEEVIKLTNDTEFGLAAYIWTRDIGRALRISNRIEAGVIGINGLPWSPNTTFGGWKQSGTGVENGTLGMLDWTQNKSIKIQVE</sequence>
<dbReference type="Gene3D" id="3.40.605.10">
    <property type="entry name" value="Aldehyde Dehydrogenase, Chain A, domain 1"/>
    <property type="match status" value="1"/>
</dbReference>
<dbReference type="InterPro" id="IPR016163">
    <property type="entry name" value="Ald_DH_C"/>
</dbReference>
<evidence type="ECO:0000313" key="8">
    <source>
        <dbReference type="EMBL" id="KAL3426504.1"/>
    </source>
</evidence>
<evidence type="ECO:0000256" key="4">
    <source>
        <dbReference type="ARBA" id="ARBA00049194"/>
    </source>
</evidence>
<dbReference type="Proteomes" id="UP001629113">
    <property type="component" value="Unassembled WGS sequence"/>
</dbReference>
<feature type="domain" description="Aldehyde dehydrogenase" evidence="7">
    <location>
        <begin position="23"/>
        <end position="482"/>
    </location>
</feature>
<dbReference type="PANTHER" id="PTHR11699">
    <property type="entry name" value="ALDEHYDE DEHYDROGENASE-RELATED"/>
    <property type="match status" value="1"/>
</dbReference>
<dbReference type="Gene3D" id="3.40.309.10">
    <property type="entry name" value="Aldehyde Dehydrogenase, Chain A, domain 2"/>
    <property type="match status" value="1"/>
</dbReference>
<comment type="similarity">
    <text evidence="1 6">Belongs to the aldehyde dehydrogenase family.</text>
</comment>
<evidence type="ECO:0000256" key="5">
    <source>
        <dbReference type="PROSITE-ProRule" id="PRU10007"/>
    </source>
</evidence>
<reference evidence="8 9" key="1">
    <citation type="submission" date="2024-06" db="EMBL/GenBank/DDBJ databases">
        <title>Complete genome of Phlyctema vagabunda strain 19-DSS-EL-015.</title>
        <authorList>
            <person name="Fiorenzani C."/>
        </authorList>
    </citation>
    <scope>NUCLEOTIDE SEQUENCE [LARGE SCALE GENOMIC DNA]</scope>
    <source>
        <strain evidence="8 9">19-DSS-EL-015</strain>
    </source>
</reference>
<keyword evidence="2 6" id="KW-0560">Oxidoreductase</keyword>
<dbReference type="EC" id="1.2.1.3" evidence="3"/>
<gene>
    <name evidence="8" type="ORF">PVAG01_00013</name>
</gene>